<accession>A0A8G2IQX3</accession>
<dbReference type="EMBL" id="SJLU01000032">
    <property type="protein sequence ID" value="TBX85218.1"/>
    <property type="molecule type" value="Genomic_DNA"/>
</dbReference>
<feature type="transmembrane region" description="Helical" evidence="2">
    <location>
        <begin position="212"/>
        <end position="230"/>
    </location>
</feature>
<gene>
    <name evidence="3" type="ORF">E0H31_34905</name>
</gene>
<protein>
    <recommendedName>
        <fullName evidence="5">Transmembrane protein</fullName>
    </recommendedName>
</protein>
<organism evidence="3 4">
    <name type="scientific">Rhizobium leguminosarum bv. viciae</name>
    <dbReference type="NCBI Taxonomy" id="387"/>
    <lineage>
        <taxon>Bacteria</taxon>
        <taxon>Pseudomonadati</taxon>
        <taxon>Pseudomonadota</taxon>
        <taxon>Alphaproteobacteria</taxon>
        <taxon>Hyphomicrobiales</taxon>
        <taxon>Rhizobiaceae</taxon>
        <taxon>Rhizobium/Agrobacterium group</taxon>
        <taxon>Rhizobium</taxon>
    </lineage>
</organism>
<name>A0A8G2IQX3_RHILV</name>
<evidence type="ECO:0000256" key="2">
    <source>
        <dbReference type="SAM" id="Phobius"/>
    </source>
</evidence>
<keyword evidence="2" id="KW-1133">Transmembrane helix</keyword>
<dbReference type="Proteomes" id="UP000291866">
    <property type="component" value="Unassembled WGS sequence"/>
</dbReference>
<feature type="transmembrane region" description="Helical" evidence="2">
    <location>
        <begin position="174"/>
        <end position="192"/>
    </location>
</feature>
<evidence type="ECO:0000256" key="1">
    <source>
        <dbReference type="SAM" id="MobiDB-lite"/>
    </source>
</evidence>
<keyword evidence="2" id="KW-0812">Transmembrane</keyword>
<evidence type="ECO:0000313" key="3">
    <source>
        <dbReference type="EMBL" id="TBX85218.1"/>
    </source>
</evidence>
<evidence type="ECO:0000313" key="4">
    <source>
        <dbReference type="Proteomes" id="UP000291866"/>
    </source>
</evidence>
<reference evidence="3 4" key="1">
    <citation type="submission" date="2019-02" db="EMBL/GenBank/DDBJ databases">
        <title>The competitiveness to form nodules shapes the capacities of Rhizobium leguminosarum sv viciae communities to promote symbiosis with specific hosts.</title>
        <authorList>
            <person name="Boivin S."/>
            <person name="Lepetit M."/>
        </authorList>
    </citation>
    <scope>NUCLEOTIDE SEQUENCE [LARGE SCALE GENOMIC DNA]</scope>
    <source>
        <strain evidence="3 4">SPF4F3</strain>
    </source>
</reference>
<evidence type="ECO:0008006" key="5">
    <source>
        <dbReference type="Google" id="ProtNLM"/>
    </source>
</evidence>
<dbReference type="AlphaFoldDB" id="A0A8G2IQX3"/>
<feature type="transmembrane region" description="Helical" evidence="2">
    <location>
        <begin position="136"/>
        <end position="154"/>
    </location>
</feature>
<comment type="caution">
    <text evidence="3">The sequence shown here is derived from an EMBL/GenBank/DDBJ whole genome shotgun (WGS) entry which is preliminary data.</text>
</comment>
<feature type="region of interest" description="Disordered" evidence="1">
    <location>
        <begin position="304"/>
        <end position="370"/>
    </location>
</feature>
<sequence>MSGETVASIVVGEKDYTGLPITAVYSKVSNVYAVYCNPERVMVQFADDAELGSKQRLALAHLAPLRGEINGIIDGWRKSQWPWPWSDTSKAKRYDRRTADAMVVALQGDQMSAEALLRAVKVDLVEERTSIGRSSYIIYATICSILIFSVFALLSRGERIDDKTAFGVLTAEDSWWLATGIGCLGAMFSIAIGIRDRTIHTDLRTRDNIVDATLRIVIGAISAVVLLALFKSKIISFAIGENKFDIAAKGPEMVHFAFIVAFLAGFSERLVGDYLGTTVLKGYGNQAGLVPIAPLSTATIANQQKEANEQSPLGRPPPQPIDTGVNAGGVSDSDPDRDVDSCLCDVQLKPEEETDDDELPKATGGIEKAA</sequence>
<keyword evidence="2" id="KW-0472">Membrane</keyword>
<proteinExistence type="predicted"/>
<dbReference type="RefSeq" id="WP_131603471.1">
    <property type="nucleotide sequence ID" value="NZ_SJLU01000032.1"/>
</dbReference>